<sequence>MRRRLSLLAALSLAVVHVASALEIDVGYNPEDIFQSKQESKDKFDEPYTFSHDIGVAMSHGYDAVTDDSHGSSQAARDDAPLALNRSPSFPYAPRPANYAAQAPYSQQAPSPQPAPYGPVAALVPGNIQMPQLVATLQNMMGYSGQPPPVYYASTPDPCPPPPCPPPPSPTTVTTTIVCCPTSTTCKKPTVHTVYVSIESHKVKPTCHAPCSDVESDCEEPPKHKHKHKHSHSHKHTHKHKHKDDDDCTTSEKCTTTKDDCEPTTEECTITTEACETVTKKHKHKHKHGHKHHTKVAEDSVVCEDDDDKCFGRAVLSISSDGGESVTTIGKKLCQLTNGDCDQNSDLDSDSEASSPAGNERKCKCKCKGK</sequence>
<feature type="non-terminal residue" evidence="3">
    <location>
        <position position="370"/>
    </location>
</feature>
<evidence type="ECO:0000256" key="1">
    <source>
        <dbReference type="SAM" id="MobiDB-lite"/>
    </source>
</evidence>
<comment type="caution">
    <text evidence="3">The sequence shown here is derived from an EMBL/GenBank/DDBJ whole genome shotgun (WGS) entry which is preliminary data.</text>
</comment>
<evidence type="ECO:0000256" key="2">
    <source>
        <dbReference type="SAM" id="SignalP"/>
    </source>
</evidence>
<feature type="signal peptide" evidence="2">
    <location>
        <begin position="1"/>
        <end position="21"/>
    </location>
</feature>
<dbReference type="EMBL" id="JANBOI010000036">
    <property type="protein sequence ID" value="KAJ1735201.1"/>
    <property type="molecule type" value="Genomic_DNA"/>
</dbReference>
<reference evidence="3" key="1">
    <citation type="submission" date="2022-07" db="EMBL/GenBank/DDBJ databases">
        <title>Phylogenomic reconstructions and comparative analyses of Kickxellomycotina fungi.</title>
        <authorList>
            <person name="Reynolds N.K."/>
            <person name="Stajich J.E."/>
            <person name="Barry K."/>
            <person name="Grigoriev I.V."/>
            <person name="Crous P."/>
            <person name="Smith M.E."/>
        </authorList>
    </citation>
    <scope>NUCLEOTIDE SEQUENCE</scope>
    <source>
        <strain evidence="3">BCRC 34381</strain>
    </source>
</reference>
<feature type="region of interest" description="Disordered" evidence="1">
    <location>
        <begin position="218"/>
        <end position="249"/>
    </location>
</feature>
<accession>A0A9W8D1E3</accession>
<evidence type="ECO:0000313" key="4">
    <source>
        <dbReference type="Proteomes" id="UP001143981"/>
    </source>
</evidence>
<dbReference type="OrthoDB" id="5418055at2759"/>
<organism evidence="3 4">
    <name type="scientific">Coemansia biformis</name>
    <dbReference type="NCBI Taxonomy" id="1286918"/>
    <lineage>
        <taxon>Eukaryota</taxon>
        <taxon>Fungi</taxon>
        <taxon>Fungi incertae sedis</taxon>
        <taxon>Zoopagomycota</taxon>
        <taxon>Kickxellomycotina</taxon>
        <taxon>Kickxellomycetes</taxon>
        <taxon>Kickxellales</taxon>
        <taxon>Kickxellaceae</taxon>
        <taxon>Coemansia</taxon>
    </lineage>
</organism>
<dbReference type="Proteomes" id="UP001143981">
    <property type="component" value="Unassembled WGS sequence"/>
</dbReference>
<protein>
    <submittedName>
        <fullName evidence="3">Uncharacterized protein</fullName>
    </submittedName>
</protein>
<feature type="chain" id="PRO_5040824695" evidence="2">
    <location>
        <begin position="22"/>
        <end position="370"/>
    </location>
</feature>
<gene>
    <name evidence="3" type="ORF">LPJ61_000659</name>
</gene>
<keyword evidence="2" id="KW-0732">Signal</keyword>
<dbReference type="AlphaFoldDB" id="A0A9W8D1E3"/>
<proteinExistence type="predicted"/>
<feature type="region of interest" description="Disordered" evidence="1">
    <location>
        <begin position="65"/>
        <end position="88"/>
    </location>
</feature>
<evidence type="ECO:0000313" key="3">
    <source>
        <dbReference type="EMBL" id="KAJ1735201.1"/>
    </source>
</evidence>
<keyword evidence="4" id="KW-1185">Reference proteome</keyword>
<feature type="compositionally biased region" description="Basic residues" evidence="1">
    <location>
        <begin position="223"/>
        <end position="242"/>
    </location>
</feature>
<name>A0A9W8D1E3_9FUNG</name>